<dbReference type="PANTHER" id="PTHR37810:SF5">
    <property type="entry name" value="IMMUNITY PROTEIN SDPI"/>
    <property type="match status" value="1"/>
</dbReference>
<dbReference type="Pfam" id="PF07853">
    <property type="entry name" value="DUF1648"/>
    <property type="match status" value="1"/>
</dbReference>
<proteinExistence type="predicted"/>
<evidence type="ECO:0000259" key="2">
    <source>
        <dbReference type="Pfam" id="PF07853"/>
    </source>
</evidence>
<feature type="transmembrane region" description="Helical" evidence="1">
    <location>
        <begin position="84"/>
        <end position="105"/>
    </location>
</feature>
<feature type="transmembrane region" description="Helical" evidence="1">
    <location>
        <begin position="158"/>
        <end position="176"/>
    </location>
</feature>
<feature type="transmembrane region" description="Helical" evidence="1">
    <location>
        <begin position="9"/>
        <end position="27"/>
    </location>
</feature>
<dbReference type="AlphaFoldDB" id="A0AAP9HBZ4"/>
<dbReference type="GO" id="GO:0009636">
    <property type="term" value="P:response to toxic substance"/>
    <property type="evidence" value="ECO:0007669"/>
    <property type="project" value="TreeGrafter"/>
</dbReference>
<sequence>MKKIDKKMLLFGILLCLLPMLIGFYYYDLLPDKIAIHFNMQGNPDNFVSKTWGIVGLPLVMGAVFLVLSIALDVQETGKKGASLVKMIIPIMSILLQGALIYYALDNNFDVGKLTLFTVGIIFMVVGNYLPKKEYWGKYNFNLCGLEKGLDEQKFIRIYSRFMVVSGVLIFLSSFFDNRLGISIVIIFAILSAILPFYLAKKYRTKS</sequence>
<gene>
    <name evidence="3" type="ORF">FOC49_01005</name>
</gene>
<keyword evidence="1" id="KW-0472">Membrane</keyword>
<reference evidence="3 4" key="1">
    <citation type="submission" date="2019-11" db="EMBL/GenBank/DDBJ databases">
        <title>FDA dAtabase for Regulatory Grade micrObial Sequences (FDA-ARGOS): Supporting development and validation of Infectious Disease Dx tests.</title>
        <authorList>
            <person name="Turner S."/>
            <person name="Byrd R."/>
            <person name="Tallon L."/>
            <person name="Sadzewicz L."/>
            <person name="Vavikolanu K."/>
            <person name="Mehta A."/>
            <person name="Aluvathingal J."/>
            <person name="Nadendla S."/>
            <person name="Myers T."/>
            <person name="Yan Y."/>
            <person name="Sichtig H."/>
        </authorList>
    </citation>
    <scope>NUCLEOTIDE SEQUENCE [LARGE SCALE GENOMIC DNA]</scope>
    <source>
        <strain evidence="3 4">FDAARGOS_741</strain>
    </source>
</reference>
<evidence type="ECO:0000313" key="3">
    <source>
        <dbReference type="EMBL" id="QGS08556.1"/>
    </source>
</evidence>
<feature type="transmembrane region" description="Helical" evidence="1">
    <location>
        <begin position="47"/>
        <end position="72"/>
    </location>
</feature>
<feature type="transmembrane region" description="Helical" evidence="1">
    <location>
        <begin position="182"/>
        <end position="200"/>
    </location>
</feature>
<dbReference type="InterPro" id="IPR012867">
    <property type="entry name" value="DUF1648"/>
</dbReference>
<keyword evidence="1" id="KW-0812">Transmembrane</keyword>
<protein>
    <submittedName>
        <fullName evidence="3">DUF1648 domain-containing protein</fullName>
    </submittedName>
</protein>
<evidence type="ECO:0000256" key="1">
    <source>
        <dbReference type="SAM" id="Phobius"/>
    </source>
</evidence>
<keyword evidence="4" id="KW-1185">Reference proteome</keyword>
<name>A0AAP9HBZ4_9BACL</name>
<dbReference type="EMBL" id="CP046314">
    <property type="protein sequence ID" value="QGS08556.1"/>
    <property type="molecule type" value="Genomic_DNA"/>
</dbReference>
<evidence type="ECO:0000313" key="4">
    <source>
        <dbReference type="Proteomes" id="UP000425411"/>
    </source>
</evidence>
<accession>A0AAP9HBZ4</accession>
<organism evidence="3 4">
    <name type="scientific">Gemella morbillorum</name>
    <dbReference type="NCBI Taxonomy" id="29391"/>
    <lineage>
        <taxon>Bacteria</taxon>
        <taxon>Bacillati</taxon>
        <taxon>Bacillota</taxon>
        <taxon>Bacilli</taxon>
        <taxon>Bacillales</taxon>
        <taxon>Gemellaceae</taxon>
        <taxon>Gemella</taxon>
    </lineage>
</organism>
<dbReference type="RefSeq" id="WP_004633635.1">
    <property type="nucleotide sequence ID" value="NZ_CP046314.1"/>
</dbReference>
<keyword evidence="1" id="KW-1133">Transmembrane helix</keyword>
<feature type="domain" description="DUF1648" evidence="2">
    <location>
        <begin position="14"/>
        <end position="61"/>
    </location>
</feature>
<dbReference type="Proteomes" id="UP000425411">
    <property type="component" value="Chromosome"/>
</dbReference>
<feature type="transmembrane region" description="Helical" evidence="1">
    <location>
        <begin position="111"/>
        <end position="130"/>
    </location>
</feature>
<dbReference type="PANTHER" id="PTHR37810">
    <property type="entry name" value="IMMUNITY PROTEIN SDPI"/>
    <property type="match status" value="1"/>
</dbReference>